<dbReference type="PANTHER" id="PTHR43101">
    <property type="entry name" value="BETA-FRUCTOSIDASE"/>
    <property type="match status" value="1"/>
</dbReference>
<dbReference type="InterPro" id="IPR013320">
    <property type="entry name" value="ConA-like_dom_sf"/>
</dbReference>
<feature type="domain" description="Glycosyl hydrolase family 32 C-terminal" evidence="12">
    <location>
        <begin position="358"/>
        <end position="483"/>
    </location>
</feature>
<evidence type="ECO:0000259" key="12">
    <source>
        <dbReference type="Pfam" id="PF08244"/>
    </source>
</evidence>
<dbReference type="SMART" id="SM00640">
    <property type="entry name" value="Glyco_32"/>
    <property type="match status" value="1"/>
</dbReference>
<evidence type="ECO:0000256" key="3">
    <source>
        <dbReference type="ARBA" id="ARBA00012758"/>
    </source>
</evidence>
<dbReference type="Pfam" id="PF00251">
    <property type="entry name" value="Glyco_hydro_32N"/>
    <property type="match status" value="1"/>
</dbReference>
<dbReference type="SUPFAM" id="SSF49899">
    <property type="entry name" value="Concanavalin A-like lectins/glucanases"/>
    <property type="match status" value="1"/>
</dbReference>
<dbReference type="SUPFAM" id="SSF75005">
    <property type="entry name" value="Arabinanase/levansucrase/invertase"/>
    <property type="match status" value="1"/>
</dbReference>
<comment type="subcellular location">
    <subcellularLocation>
        <location evidence="9">Cytoplasm</location>
    </subcellularLocation>
</comment>
<dbReference type="InterPro" id="IPR006232">
    <property type="entry name" value="Suc6P_hydrolase"/>
</dbReference>
<dbReference type="InterPro" id="IPR023296">
    <property type="entry name" value="Glyco_hydro_beta-prop_sf"/>
</dbReference>
<keyword evidence="14" id="KW-1185">Reference proteome</keyword>
<dbReference type="AlphaFoldDB" id="A0A9W5RYZ2"/>
<comment type="pathway">
    <text evidence="1 9">Glycan biosynthesis; sucrose metabolism.</text>
</comment>
<feature type="domain" description="Glycosyl hydrolase family 32 N-terminal" evidence="11">
    <location>
        <begin position="27"/>
        <end position="335"/>
    </location>
</feature>
<dbReference type="InterPro" id="IPR013148">
    <property type="entry name" value="Glyco_hydro_32_N"/>
</dbReference>
<dbReference type="CDD" id="cd08996">
    <property type="entry name" value="GH32_FFase"/>
    <property type="match status" value="1"/>
</dbReference>
<dbReference type="EC" id="3.2.1.26" evidence="3 8"/>
<dbReference type="Gene3D" id="2.60.120.560">
    <property type="entry name" value="Exo-inulinase, domain 1"/>
    <property type="match status" value="1"/>
</dbReference>
<comment type="similarity">
    <text evidence="2 8">Belongs to the glycosyl hydrolase 32 family.</text>
</comment>
<keyword evidence="6 8" id="KW-0326">Glycosidase</keyword>
<evidence type="ECO:0000256" key="5">
    <source>
        <dbReference type="ARBA" id="ARBA00022801"/>
    </source>
</evidence>
<name>A0A9W5RYZ2_9BACL</name>
<comment type="caution">
    <text evidence="13">The sequence shown here is derived from an EMBL/GenBank/DDBJ whole genome shotgun (WGS) entry which is preliminary data.</text>
</comment>
<evidence type="ECO:0000259" key="11">
    <source>
        <dbReference type="Pfam" id="PF00251"/>
    </source>
</evidence>
<accession>A0A9W5RYZ2</accession>
<dbReference type="Proteomes" id="UP000053750">
    <property type="component" value="Unassembled WGS sequence"/>
</dbReference>
<comment type="catalytic activity">
    <reaction evidence="8">
        <text>Hydrolysis of terminal non-reducing beta-D-fructofuranoside residues in beta-D-fructofuranosides.</text>
        <dbReference type="EC" id="3.2.1.26"/>
    </reaction>
</comment>
<reference evidence="13 14" key="1">
    <citation type="submission" date="2014-02" db="EMBL/GenBank/DDBJ databases">
        <title>Genome sequence of Paenibacillus darwinianus reveals adaptive mechanisms for survival in Antarctic soils.</title>
        <authorList>
            <person name="Dsouza M."/>
            <person name="Taylor M.W."/>
            <person name="Turner S.J."/>
            <person name="Aislabie J."/>
        </authorList>
    </citation>
    <scope>NUCLEOTIDE SEQUENCE [LARGE SCALE GENOMIC DNA]</scope>
    <source>
        <strain evidence="13 14">CE1</strain>
    </source>
</reference>
<dbReference type="GO" id="GO:0005737">
    <property type="term" value="C:cytoplasm"/>
    <property type="evidence" value="ECO:0007669"/>
    <property type="project" value="UniProtKB-SubCell"/>
</dbReference>
<evidence type="ECO:0000256" key="2">
    <source>
        <dbReference type="ARBA" id="ARBA00009902"/>
    </source>
</evidence>
<evidence type="ECO:0000256" key="10">
    <source>
        <dbReference type="SAM" id="MobiDB-lite"/>
    </source>
</evidence>
<feature type="region of interest" description="Disordered" evidence="10">
    <location>
        <begin position="145"/>
        <end position="164"/>
    </location>
</feature>
<dbReference type="NCBIfam" id="TIGR01322">
    <property type="entry name" value="scrB_fam"/>
    <property type="match status" value="1"/>
</dbReference>
<evidence type="ECO:0000313" key="14">
    <source>
        <dbReference type="Proteomes" id="UP000053750"/>
    </source>
</evidence>
<evidence type="ECO:0000256" key="7">
    <source>
        <dbReference type="ARBA" id="ARBA00033367"/>
    </source>
</evidence>
<organism evidence="13 14">
    <name type="scientific">Paenibacillus darwinianus</name>
    <dbReference type="NCBI Taxonomy" id="1380763"/>
    <lineage>
        <taxon>Bacteria</taxon>
        <taxon>Bacillati</taxon>
        <taxon>Bacillota</taxon>
        <taxon>Bacilli</taxon>
        <taxon>Bacillales</taxon>
        <taxon>Paenibacillaceae</taxon>
        <taxon>Paenibacillus</taxon>
    </lineage>
</organism>
<evidence type="ECO:0000256" key="9">
    <source>
        <dbReference type="RuleBase" id="RU365015"/>
    </source>
</evidence>
<gene>
    <name evidence="13" type="ORF">BG53_07655</name>
</gene>
<dbReference type="GO" id="GO:0005975">
    <property type="term" value="P:carbohydrate metabolic process"/>
    <property type="evidence" value="ECO:0007669"/>
    <property type="project" value="InterPro"/>
</dbReference>
<protein>
    <recommendedName>
        <fullName evidence="4 8">Sucrose-6-phosphate hydrolase</fullName>
        <ecNumber evidence="3 8">3.2.1.26</ecNumber>
    </recommendedName>
    <alternativeName>
        <fullName evidence="7 9">Invertase</fullName>
    </alternativeName>
</protein>
<evidence type="ECO:0000256" key="1">
    <source>
        <dbReference type="ARBA" id="ARBA00004914"/>
    </source>
</evidence>
<proteinExistence type="inferred from homology"/>
<evidence type="ECO:0000256" key="8">
    <source>
        <dbReference type="RuleBase" id="RU362110"/>
    </source>
</evidence>
<sequence>MYTNTLADGFIAENKHLLKQQYRLTYHLMGEFGWMNDPNGFIYYAGHYHMFYQHHPYKPFWGPMHWGHAVSSDLVKWEYWPIAIAPDQPYDKDGCFSGSAVERDGKLFLMYTGHIVGDTDTTNDYYQVQNLAVSNDGGVSFTKSDSNPVIDRTQIPPGASRNDFRDPKVFERDGRYYVVLGSNDGQGSGLILLYSSDDLESWTFAGEIARSDGTLGDNWECPDLFRLGDRDVLIMSPQRMPAQGDDYRNLHSTTYMVGSLDTVNGKFTYDGYEPVDYGFDFYAPQTCVDPHGRRIVIGWMETWETEIPTQKEHGWAGAMTLPREALLVGGKLRFRPVAEIANYRCNLFEVRDMQLEGELDMKVSGDSYELHVVFQTESATEFGLKLRVNEEEETVLAYRPDEQLFRFNRDRSGIGLGGERRTSIELEEGRLELRVFVDKSSVEVFLQDGRKVMTGRIYPGQESLGIRAFSLDGTCRIESFRKWDIR</sequence>
<keyword evidence="9" id="KW-0963">Cytoplasm</keyword>
<keyword evidence="5 8" id="KW-0378">Hydrolase</keyword>
<dbReference type="Pfam" id="PF08244">
    <property type="entry name" value="Glyco_hydro_32C"/>
    <property type="match status" value="1"/>
</dbReference>
<dbReference type="InterPro" id="IPR001362">
    <property type="entry name" value="Glyco_hydro_32"/>
</dbReference>
<evidence type="ECO:0000313" key="13">
    <source>
        <dbReference type="EMBL" id="EXX85805.1"/>
    </source>
</evidence>
<comment type="function">
    <text evidence="9">Enables the bacterium to metabolize sucrose as a sole carbon source.</text>
</comment>
<evidence type="ECO:0000256" key="4">
    <source>
        <dbReference type="ARBA" id="ARBA00019623"/>
    </source>
</evidence>
<dbReference type="InterPro" id="IPR051214">
    <property type="entry name" value="GH32_Enzymes"/>
</dbReference>
<dbReference type="Gene3D" id="2.115.10.20">
    <property type="entry name" value="Glycosyl hydrolase domain, family 43"/>
    <property type="match status" value="1"/>
</dbReference>
<evidence type="ECO:0000256" key="6">
    <source>
        <dbReference type="ARBA" id="ARBA00023295"/>
    </source>
</evidence>
<dbReference type="EMBL" id="JFHU01000211">
    <property type="protein sequence ID" value="EXX85805.1"/>
    <property type="molecule type" value="Genomic_DNA"/>
</dbReference>
<keyword evidence="9" id="KW-0119">Carbohydrate metabolism</keyword>
<dbReference type="GO" id="GO:0004564">
    <property type="term" value="F:beta-fructofuranosidase activity"/>
    <property type="evidence" value="ECO:0007669"/>
    <property type="project" value="UniProtKB-EC"/>
</dbReference>
<dbReference type="PANTHER" id="PTHR43101:SF1">
    <property type="entry name" value="BETA-FRUCTOSIDASE"/>
    <property type="match status" value="1"/>
</dbReference>
<dbReference type="InterPro" id="IPR013189">
    <property type="entry name" value="Glyco_hydro_32_C"/>
</dbReference>